<dbReference type="Proteomes" id="UP001234495">
    <property type="component" value="Unassembled WGS sequence"/>
</dbReference>
<proteinExistence type="predicted"/>
<protein>
    <submittedName>
        <fullName evidence="2">REP element-mobilizing transposase RayT</fullName>
    </submittedName>
</protein>
<evidence type="ECO:0000313" key="3">
    <source>
        <dbReference type="Proteomes" id="UP001234495"/>
    </source>
</evidence>
<dbReference type="SMART" id="SM01321">
    <property type="entry name" value="Y1_Tnp"/>
    <property type="match status" value="1"/>
</dbReference>
<evidence type="ECO:0000313" key="2">
    <source>
        <dbReference type="EMBL" id="MDQ0233157.1"/>
    </source>
</evidence>
<dbReference type="PANTHER" id="PTHR34322">
    <property type="entry name" value="TRANSPOSASE, Y1_TNP DOMAIN-CONTAINING"/>
    <property type="match status" value="1"/>
</dbReference>
<dbReference type="RefSeq" id="WP_307346080.1">
    <property type="nucleotide sequence ID" value="NZ_JAUSUD010000031.1"/>
</dbReference>
<dbReference type="InterPro" id="IPR002686">
    <property type="entry name" value="Transposase_17"/>
</dbReference>
<dbReference type="EMBL" id="JAUSUD010000031">
    <property type="protein sequence ID" value="MDQ0233157.1"/>
    <property type="molecule type" value="Genomic_DNA"/>
</dbReference>
<gene>
    <name evidence="2" type="ORF">J2S19_004498</name>
</gene>
<evidence type="ECO:0000259" key="1">
    <source>
        <dbReference type="SMART" id="SM01321"/>
    </source>
</evidence>
<comment type="caution">
    <text evidence="2">The sequence shown here is derived from an EMBL/GenBank/DDBJ whole genome shotgun (WGS) entry which is preliminary data.</text>
</comment>
<dbReference type="PANTHER" id="PTHR34322:SF2">
    <property type="entry name" value="TRANSPOSASE IS200-LIKE DOMAIN-CONTAINING PROTEIN"/>
    <property type="match status" value="1"/>
</dbReference>
<accession>A0ABT9ZLI2</accession>
<keyword evidence="3" id="KW-1185">Reference proteome</keyword>
<dbReference type="Gene3D" id="3.30.70.1290">
    <property type="entry name" value="Transposase IS200-like"/>
    <property type="match status" value="1"/>
</dbReference>
<dbReference type="SUPFAM" id="SSF143422">
    <property type="entry name" value="Transposase IS200-like"/>
    <property type="match status" value="1"/>
</dbReference>
<reference evidence="2 3" key="1">
    <citation type="submission" date="2023-07" db="EMBL/GenBank/DDBJ databases">
        <title>Genomic Encyclopedia of Type Strains, Phase IV (KMG-IV): sequencing the most valuable type-strain genomes for metagenomic binning, comparative biology and taxonomic classification.</title>
        <authorList>
            <person name="Goeker M."/>
        </authorList>
    </citation>
    <scope>NUCLEOTIDE SEQUENCE [LARGE SCALE GENOMIC DNA]</scope>
    <source>
        <strain evidence="2 3">DSM 29005</strain>
    </source>
</reference>
<dbReference type="NCBIfam" id="NF047646">
    <property type="entry name" value="REP_Tyr_transpos"/>
    <property type="match status" value="1"/>
</dbReference>
<sequence length="257" mass="30758">MPRRARTKSVSGIYHVMLRGVNRQEIFHDDEDCYRFLDLLKMYKEKLDYKLYAWCLMNNHVHLLIEEGNESISNTMKRIGVCFVYYYHEKYKTVGHLFQDRFRSENVDTSRYFLTVVRYIHQNPVKAGITEKPVDWRWSSCLGYYGRRVYPAKLLDKQKLFNLFSHDNVVAMQLFKEFNEKENDDECLEDHIRLRLTDEEAREFIKTILSPIEIAQFKTLPKNQRNEFLQQIKQLQGISQRQSARILGISPNLIFKA</sequence>
<name>A0ABT9ZLI2_9BACI</name>
<organism evidence="2 3">
    <name type="scientific">Metabacillus malikii</name>
    <dbReference type="NCBI Taxonomy" id="1504265"/>
    <lineage>
        <taxon>Bacteria</taxon>
        <taxon>Bacillati</taxon>
        <taxon>Bacillota</taxon>
        <taxon>Bacilli</taxon>
        <taxon>Bacillales</taxon>
        <taxon>Bacillaceae</taxon>
        <taxon>Metabacillus</taxon>
    </lineage>
</organism>
<feature type="domain" description="Transposase IS200-like" evidence="1">
    <location>
        <begin position="10"/>
        <end position="123"/>
    </location>
</feature>
<dbReference type="InterPro" id="IPR036515">
    <property type="entry name" value="Transposase_17_sf"/>
</dbReference>
<dbReference type="Pfam" id="PF01797">
    <property type="entry name" value="Y1_Tnp"/>
    <property type="match status" value="1"/>
</dbReference>